<protein>
    <submittedName>
        <fullName evidence="2">AzlD domain-containing protein</fullName>
    </submittedName>
</protein>
<gene>
    <name evidence="2" type="ORF">MUB46_14960</name>
</gene>
<sequence>MSGVAGGWWPYVFIAVAGFAATDFWRLLGVGMAARIDETSLVLRWVKAVATALIAGLVARLIVFPVGDLAATSPVARFGAVAVGVIVFALFRRNMLIGILAGEAALLALIWLGAG</sequence>
<keyword evidence="1" id="KW-0812">Transmembrane</keyword>
<dbReference type="AlphaFoldDB" id="A0AAW5QYN5"/>
<dbReference type="Pfam" id="PF05437">
    <property type="entry name" value="AzlD"/>
    <property type="match status" value="1"/>
</dbReference>
<feature type="transmembrane region" description="Helical" evidence="1">
    <location>
        <begin position="41"/>
        <end position="63"/>
    </location>
</feature>
<evidence type="ECO:0000256" key="1">
    <source>
        <dbReference type="SAM" id="Phobius"/>
    </source>
</evidence>
<dbReference type="RefSeq" id="WP_261616740.1">
    <property type="nucleotide sequence ID" value="NZ_JALIDZ010000006.1"/>
</dbReference>
<evidence type="ECO:0000313" key="3">
    <source>
        <dbReference type="Proteomes" id="UP001320898"/>
    </source>
</evidence>
<name>A0AAW5QYN5_9HYPH</name>
<accession>A0AAW5QYN5</accession>
<organism evidence="2 3">
    <name type="scientific">Microbaculum marinisediminis</name>
    <dbReference type="NCBI Taxonomy" id="2931392"/>
    <lineage>
        <taxon>Bacteria</taxon>
        <taxon>Pseudomonadati</taxon>
        <taxon>Pseudomonadota</taxon>
        <taxon>Alphaproteobacteria</taxon>
        <taxon>Hyphomicrobiales</taxon>
        <taxon>Tepidamorphaceae</taxon>
        <taxon>Microbaculum</taxon>
    </lineage>
</organism>
<proteinExistence type="predicted"/>
<dbReference type="EMBL" id="JALIDZ010000006">
    <property type="protein sequence ID" value="MCT8973161.1"/>
    <property type="molecule type" value="Genomic_DNA"/>
</dbReference>
<comment type="caution">
    <text evidence="2">The sequence shown here is derived from an EMBL/GenBank/DDBJ whole genome shotgun (WGS) entry which is preliminary data.</text>
</comment>
<dbReference type="Proteomes" id="UP001320898">
    <property type="component" value="Unassembled WGS sequence"/>
</dbReference>
<keyword evidence="1" id="KW-0472">Membrane</keyword>
<dbReference type="InterPro" id="IPR008407">
    <property type="entry name" value="Brnchd-chn_aa_trnsp_AzlD"/>
</dbReference>
<keyword evidence="3" id="KW-1185">Reference proteome</keyword>
<evidence type="ECO:0000313" key="2">
    <source>
        <dbReference type="EMBL" id="MCT8973161.1"/>
    </source>
</evidence>
<reference evidence="2 3" key="1">
    <citation type="submission" date="2022-04" db="EMBL/GenBank/DDBJ databases">
        <authorList>
            <person name="Ye Y.-Q."/>
            <person name="Du Z.-J."/>
        </authorList>
    </citation>
    <scope>NUCLEOTIDE SEQUENCE [LARGE SCALE GENOMIC DNA]</scope>
    <source>
        <strain evidence="2 3">A6E488</strain>
    </source>
</reference>
<feature type="transmembrane region" description="Helical" evidence="1">
    <location>
        <begin position="96"/>
        <end position="114"/>
    </location>
</feature>
<feature type="transmembrane region" description="Helical" evidence="1">
    <location>
        <begin position="6"/>
        <end position="29"/>
    </location>
</feature>
<feature type="transmembrane region" description="Helical" evidence="1">
    <location>
        <begin position="75"/>
        <end position="91"/>
    </location>
</feature>
<keyword evidence="1" id="KW-1133">Transmembrane helix</keyword>